<reference evidence="2" key="3">
    <citation type="journal article" date="2018" name="Mol. Plant Microbe Interact.">
        <title>Genome sequence resources for the wheat stripe rust pathogen (Puccinia striiformis f. sp. tritici) and the barley stripe rust pathogen (Puccinia striiformis f. sp. hordei).</title>
        <authorList>
            <person name="Xia C."/>
            <person name="Wang M."/>
            <person name="Yin C."/>
            <person name="Cornejo O.E."/>
            <person name="Hulbert S.H."/>
            <person name="Chen X."/>
        </authorList>
    </citation>
    <scope>NUCLEOTIDE SEQUENCE [LARGE SCALE GENOMIC DNA]</scope>
    <source>
        <strain evidence="2">93TX-2</strain>
    </source>
</reference>
<protein>
    <submittedName>
        <fullName evidence="1">Uncharacterized protein</fullName>
    </submittedName>
</protein>
<gene>
    <name evidence="1" type="ORF">PSHT_01494</name>
</gene>
<keyword evidence="2" id="KW-1185">Reference proteome</keyword>
<reference evidence="2" key="2">
    <citation type="journal article" date="2018" name="BMC Genomics">
        <title>Genomic insights into host adaptation between the wheat stripe rust pathogen (Puccinia striiformis f. sp. tritici) and the barley stripe rust pathogen (Puccinia striiformis f. sp. hordei).</title>
        <authorList>
            <person name="Xia C."/>
            <person name="Wang M."/>
            <person name="Yin C."/>
            <person name="Cornejo O.E."/>
            <person name="Hulbert S.H."/>
            <person name="Chen X."/>
        </authorList>
    </citation>
    <scope>NUCLEOTIDE SEQUENCE [LARGE SCALE GENOMIC DNA]</scope>
    <source>
        <strain evidence="2">93TX-2</strain>
    </source>
</reference>
<sequence>MTGRVLTRDRERVLAGAKSPRRAIRDEHFLLLLAILIPPSIPSRQQPTPPLSTERSPYESRPIARDVIQVLLLSLVSRRFFRRDNIMMAAGVDWMTSLPASAASSPTVPTIVSPPATHLNQCQTVITEVKEPVVASCKAGKIEKVKSHLEKVQKPVKALSASFSYSSTLVIKKEIITKYSYEFIKVLRKFQSILTVISSHPKISASCTGKRNVIPSYHNRAEKKLTIHSARLRPVEVYAKFDYQFDSICTVFKKHGVEIYKLIHEEASLNVTIWVKSGFKFQSKGDYKPNTSTIGH</sequence>
<organism evidence="1 2">
    <name type="scientific">Puccinia striiformis</name>
    <dbReference type="NCBI Taxonomy" id="27350"/>
    <lineage>
        <taxon>Eukaryota</taxon>
        <taxon>Fungi</taxon>
        <taxon>Dikarya</taxon>
        <taxon>Basidiomycota</taxon>
        <taxon>Pucciniomycotina</taxon>
        <taxon>Pucciniomycetes</taxon>
        <taxon>Pucciniales</taxon>
        <taxon>Pucciniaceae</taxon>
        <taxon>Puccinia</taxon>
    </lineage>
</organism>
<dbReference type="EMBL" id="PKSM01000012">
    <property type="protein sequence ID" value="POW22187.1"/>
    <property type="molecule type" value="Genomic_DNA"/>
</dbReference>
<dbReference type="Proteomes" id="UP000238274">
    <property type="component" value="Unassembled WGS sequence"/>
</dbReference>
<proteinExistence type="predicted"/>
<dbReference type="OrthoDB" id="2498780at2759"/>
<dbReference type="AlphaFoldDB" id="A0A2S4WKG6"/>
<accession>A0A2S4WKG6</accession>
<evidence type="ECO:0000313" key="2">
    <source>
        <dbReference type="Proteomes" id="UP000238274"/>
    </source>
</evidence>
<reference evidence="1 2" key="1">
    <citation type="submission" date="2017-12" db="EMBL/GenBank/DDBJ databases">
        <title>Gene loss provides genomic basis for host adaptation in cereal stripe rust fungi.</title>
        <authorList>
            <person name="Xia C."/>
        </authorList>
    </citation>
    <scope>NUCLEOTIDE SEQUENCE [LARGE SCALE GENOMIC DNA]</scope>
    <source>
        <strain evidence="1 2">93TX-2</strain>
    </source>
</reference>
<dbReference type="VEuPathDB" id="FungiDB:PSTT_08123"/>
<evidence type="ECO:0000313" key="1">
    <source>
        <dbReference type="EMBL" id="POW22187.1"/>
    </source>
</evidence>
<name>A0A2S4WKG6_9BASI</name>
<dbReference type="VEuPathDB" id="FungiDB:PSHT_01494"/>
<comment type="caution">
    <text evidence="1">The sequence shown here is derived from an EMBL/GenBank/DDBJ whole genome shotgun (WGS) entry which is preliminary data.</text>
</comment>